<proteinExistence type="predicted"/>
<dbReference type="EMBL" id="CP042469">
    <property type="protein sequence ID" value="QOX65719.1"/>
    <property type="molecule type" value="Genomic_DNA"/>
</dbReference>
<protein>
    <submittedName>
        <fullName evidence="1">HAMP domain-containing histidine kinase</fullName>
    </submittedName>
</protein>
<reference evidence="1" key="1">
    <citation type="submission" date="2019-08" db="EMBL/GenBank/DDBJ databases">
        <title>Genome sequence of Clostridiales bacterium MT110.</title>
        <authorList>
            <person name="Cao J."/>
        </authorList>
    </citation>
    <scope>NUCLEOTIDE SEQUENCE</scope>
    <source>
        <strain evidence="1">MT110</strain>
    </source>
</reference>
<sequence>MSIRKKYILFMFILILFNLIAVYLTSNYFMNYQTAENIRSLQDSMDEGLAGIAAQTPFLDLNHLEKALNKEAGRDQLSFRVVDMSGKTVFRTDHFVKRGGVLTEFRPVQAGQENYVVQAAENFGVRKLILDSLVHKVLIIELILLILSVIVSSILIIRKYVDPLVLLAHQMEEYEHCSQTDLLQVKRSDEIGLLQRKLVSLMDTIRQDKKKENQLIAGISHDIKTPLTSIMGYAERIMGKKLPPEKEAQYMDIIYSKAQRINEMINEFDEYLSYNVDEVYSFQNCSFAELAELLRAECQDELADMGVQFDVINECAPGTVTIDIMKLRRVAGNLIANSLRFMKDDPHIMIRIRPAEAGVEFEMADNGTGASEEELPFLLDPFYTTDKSRKVAGLGLSICKRIIEAHHGTIRVENRDEGGFRVIMHLPLLIVKMPFSSVHD</sequence>
<gene>
    <name evidence="1" type="ORF">FRZ06_21395</name>
</gene>
<name>A0ACD1AH50_9FIRM</name>
<keyword evidence="2" id="KW-1185">Reference proteome</keyword>
<organism evidence="1 2">
    <name type="scientific">Anoxybacterium hadale</name>
    <dbReference type="NCBI Taxonomy" id="3408580"/>
    <lineage>
        <taxon>Bacteria</taxon>
        <taxon>Bacillati</taxon>
        <taxon>Bacillota</taxon>
        <taxon>Clostridia</taxon>
        <taxon>Peptostreptococcales</taxon>
        <taxon>Anaerovoracaceae</taxon>
        <taxon>Anoxybacterium</taxon>
    </lineage>
</organism>
<keyword evidence="1" id="KW-0418">Kinase</keyword>
<evidence type="ECO:0000313" key="1">
    <source>
        <dbReference type="EMBL" id="QOX65719.1"/>
    </source>
</evidence>
<keyword evidence="1" id="KW-0808">Transferase</keyword>
<evidence type="ECO:0000313" key="2">
    <source>
        <dbReference type="Proteomes" id="UP000594014"/>
    </source>
</evidence>
<dbReference type="Proteomes" id="UP000594014">
    <property type="component" value="Chromosome"/>
</dbReference>
<accession>A0ACD1AH50</accession>